<dbReference type="PANTHER" id="PTHR34351">
    <property type="entry name" value="SLR1927 PROTEIN-RELATED"/>
    <property type="match status" value="1"/>
</dbReference>
<proteinExistence type="predicted"/>
<dbReference type="EMBL" id="RZNX01000001">
    <property type="protein sequence ID" value="RUT36479.1"/>
    <property type="molecule type" value="Genomic_DNA"/>
</dbReference>
<sequence>MKRLWRPGLLWLVCLLYTVYQGGKTSIMLLMMVTILMVYWILCSWIGLKKMSGTRSLSMDGGLGGQMQAGDQVHVKLNLEHRGWAPHPFIVVREMLKRHSGGSWAFEESVIPRFRSGAEISFQTPPLERGRYSFAETECHAEDIFGLIKHTRTFDFKGEFYVLPRTVFIPYWHLTDRNSRFAGPENAQSLSRRETTQINGVREYVYGDRLSRIHWNATAKTGSWKSKEFEHESLPKTVLVLDAGLNSYPDPAEFELAISTAASLLDYSARERISIGMCTLGSSFKGFLPMNNTADRQRMVQHLVDLKADGQGSLKERLAGKKELFAPGTFFVLISSRTDKEIVETLQWAKSNQMSPYHIFIGEAPQDGRFLTSLRQQGLRGIVVPSLQELPVSMRGGRYD</sequence>
<feature type="domain" description="DUF58" evidence="2">
    <location>
        <begin position="201"/>
        <end position="311"/>
    </location>
</feature>
<dbReference type="Pfam" id="PF01882">
    <property type="entry name" value="DUF58"/>
    <property type="match status" value="1"/>
</dbReference>
<dbReference type="InterPro" id="IPR002881">
    <property type="entry name" value="DUF58"/>
</dbReference>
<gene>
    <name evidence="3" type="ORF">EJP77_05770</name>
</gene>
<evidence type="ECO:0000259" key="2">
    <source>
        <dbReference type="Pfam" id="PF01882"/>
    </source>
</evidence>
<evidence type="ECO:0000256" key="1">
    <source>
        <dbReference type="SAM" id="Phobius"/>
    </source>
</evidence>
<dbReference type="AlphaFoldDB" id="A0A3S1DED8"/>
<evidence type="ECO:0000313" key="4">
    <source>
        <dbReference type="Proteomes" id="UP000272464"/>
    </source>
</evidence>
<keyword evidence="1" id="KW-0472">Membrane</keyword>
<reference evidence="3 4" key="1">
    <citation type="submission" date="2018-12" db="EMBL/GenBank/DDBJ databases">
        <authorList>
            <person name="Sun L."/>
            <person name="Chen Z."/>
        </authorList>
    </citation>
    <scope>NUCLEOTIDE SEQUENCE [LARGE SCALE GENOMIC DNA]</scope>
    <source>
        <strain evidence="3 4">3-5-3</strain>
    </source>
</reference>
<dbReference type="OrthoDB" id="140416at2"/>
<name>A0A3S1DED8_9BACL</name>
<comment type="caution">
    <text evidence="3">The sequence shown here is derived from an EMBL/GenBank/DDBJ whole genome shotgun (WGS) entry which is preliminary data.</text>
</comment>
<dbReference type="Proteomes" id="UP000272464">
    <property type="component" value="Unassembled WGS sequence"/>
</dbReference>
<organism evidence="3 4">
    <name type="scientific">Paenibacillus zeisoli</name>
    <dbReference type="NCBI Taxonomy" id="2496267"/>
    <lineage>
        <taxon>Bacteria</taxon>
        <taxon>Bacillati</taxon>
        <taxon>Bacillota</taxon>
        <taxon>Bacilli</taxon>
        <taxon>Bacillales</taxon>
        <taxon>Paenibacillaceae</taxon>
        <taxon>Paenibacillus</taxon>
    </lineage>
</organism>
<keyword evidence="4" id="KW-1185">Reference proteome</keyword>
<accession>A0A3S1DED8</accession>
<feature type="transmembrane region" description="Helical" evidence="1">
    <location>
        <begin position="31"/>
        <end position="48"/>
    </location>
</feature>
<keyword evidence="1" id="KW-1133">Transmembrane helix</keyword>
<dbReference type="PANTHER" id="PTHR34351:SF2">
    <property type="entry name" value="DUF58 DOMAIN-CONTAINING PROTEIN"/>
    <property type="match status" value="1"/>
</dbReference>
<protein>
    <submittedName>
        <fullName evidence="3">DUF58 domain-containing protein</fullName>
    </submittedName>
</protein>
<keyword evidence="1" id="KW-0812">Transmembrane</keyword>
<evidence type="ECO:0000313" key="3">
    <source>
        <dbReference type="EMBL" id="RUT36479.1"/>
    </source>
</evidence>
<dbReference type="RefSeq" id="WP_127198168.1">
    <property type="nucleotide sequence ID" value="NZ_RZNX01000001.1"/>
</dbReference>